<name>A0A9D1QYC6_9BACT</name>
<evidence type="ECO:0000313" key="3">
    <source>
        <dbReference type="EMBL" id="HIW77899.1"/>
    </source>
</evidence>
<dbReference type="Pfam" id="PF02625">
    <property type="entry name" value="XdhC_CoxI"/>
    <property type="match status" value="1"/>
</dbReference>
<comment type="caution">
    <text evidence="3">The sequence shown here is derived from an EMBL/GenBank/DDBJ whole genome shotgun (WGS) entry which is preliminary data.</text>
</comment>
<evidence type="ECO:0000313" key="4">
    <source>
        <dbReference type="Proteomes" id="UP000824264"/>
    </source>
</evidence>
<accession>A0A9D1QYC6</accession>
<evidence type="ECO:0000259" key="1">
    <source>
        <dbReference type="Pfam" id="PF02625"/>
    </source>
</evidence>
<protein>
    <submittedName>
        <fullName evidence="3">XdhC family protein</fullName>
    </submittedName>
</protein>
<proteinExistence type="predicted"/>
<dbReference type="InterPro" id="IPR027051">
    <property type="entry name" value="XdhC_Rossmann_dom"/>
</dbReference>
<gene>
    <name evidence="3" type="ORF">H9874_01970</name>
</gene>
<feature type="domain" description="XdhC Rossmann" evidence="2">
    <location>
        <begin position="178"/>
        <end position="321"/>
    </location>
</feature>
<dbReference type="AlphaFoldDB" id="A0A9D1QYC6"/>
<dbReference type="EMBL" id="DXGI01000074">
    <property type="protein sequence ID" value="HIW77899.1"/>
    <property type="molecule type" value="Genomic_DNA"/>
</dbReference>
<evidence type="ECO:0000259" key="2">
    <source>
        <dbReference type="Pfam" id="PF13478"/>
    </source>
</evidence>
<sequence>MQLENDIAQHLEQGEFLALATVIGRSGSAPRHAGAQMVVTRDFSVLGTIGGGQVESDVLAACLPVRKNGLARILHFDMTGFSPDADMICGGVVDILIERLTPGHLPLFREAAACRDRAAFGVWLVDLSDPASPRRTFHTDAASLPQAVLEQVRSNAAACIDLDGKHVYVEPLMHQGVVVLCGGGHVSFATGKLAHEVGFEVIAVDDREEYAAPTRFPFARAVHVLPEFRGLAEACGIGPEHYIVIATRGHSYDRECLAQAMRTTAHYVGMIGSKRKRDGIFSFLRSEGFAEADFGRVHSPIGLEIGAETPEEIAVSIVAELIAARRGLA</sequence>
<reference evidence="3" key="1">
    <citation type="journal article" date="2021" name="PeerJ">
        <title>Extensive microbial diversity within the chicken gut microbiome revealed by metagenomics and culture.</title>
        <authorList>
            <person name="Gilroy R."/>
            <person name="Ravi A."/>
            <person name="Getino M."/>
            <person name="Pursley I."/>
            <person name="Horton D.L."/>
            <person name="Alikhan N.F."/>
            <person name="Baker D."/>
            <person name="Gharbi K."/>
            <person name="Hall N."/>
            <person name="Watson M."/>
            <person name="Adriaenssens E.M."/>
            <person name="Foster-Nyarko E."/>
            <person name="Jarju S."/>
            <person name="Secka A."/>
            <person name="Antonio M."/>
            <person name="Oren A."/>
            <person name="Chaudhuri R.R."/>
            <person name="La Ragione R."/>
            <person name="Hildebrand F."/>
            <person name="Pallen M.J."/>
        </authorList>
    </citation>
    <scope>NUCLEOTIDE SEQUENCE</scope>
    <source>
        <strain evidence="3">ChiSxjej5B17-1746</strain>
    </source>
</reference>
<reference evidence="3" key="2">
    <citation type="submission" date="2021-04" db="EMBL/GenBank/DDBJ databases">
        <authorList>
            <person name="Gilroy R."/>
        </authorList>
    </citation>
    <scope>NUCLEOTIDE SEQUENCE</scope>
    <source>
        <strain evidence="3">ChiSxjej5B17-1746</strain>
    </source>
</reference>
<dbReference type="PANTHER" id="PTHR30388:SF6">
    <property type="entry name" value="XANTHINE DEHYDROGENASE SUBUNIT A-RELATED"/>
    <property type="match status" value="1"/>
</dbReference>
<dbReference type="Pfam" id="PF13478">
    <property type="entry name" value="XdhC_C"/>
    <property type="match status" value="1"/>
</dbReference>
<organism evidence="3 4">
    <name type="scientific">Candidatus Bilophila faecipullorum</name>
    <dbReference type="NCBI Taxonomy" id="2838482"/>
    <lineage>
        <taxon>Bacteria</taxon>
        <taxon>Pseudomonadati</taxon>
        <taxon>Thermodesulfobacteriota</taxon>
        <taxon>Desulfovibrionia</taxon>
        <taxon>Desulfovibrionales</taxon>
        <taxon>Desulfovibrionaceae</taxon>
        <taxon>Bilophila</taxon>
    </lineage>
</organism>
<dbReference type="PANTHER" id="PTHR30388">
    <property type="entry name" value="ALDEHYDE OXIDOREDUCTASE MOLYBDENUM COFACTOR ASSEMBLY PROTEIN"/>
    <property type="match status" value="1"/>
</dbReference>
<dbReference type="Gene3D" id="3.40.50.720">
    <property type="entry name" value="NAD(P)-binding Rossmann-like Domain"/>
    <property type="match status" value="1"/>
</dbReference>
<dbReference type="InterPro" id="IPR003777">
    <property type="entry name" value="XdhC_CoxI"/>
</dbReference>
<dbReference type="InterPro" id="IPR052698">
    <property type="entry name" value="MoCofactor_Util/Proc"/>
</dbReference>
<dbReference type="Proteomes" id="UP000824264">
    <property type="component" value="Unassembled WGS sequence"/>
</dbReference>
<feature type="domain" description="XdhC- CoxI" evidence="1">
    <location>
        <begin position="11"/>
        <end position="77"/>
    </location>
</feature>